<sequence>MSNTEICAARHPPRVSPLVYHLRLLVAVPAFRFPPQPAAQPPLGLRRRLSSRSSPHRSPLPLIPAQAAADPVTGHPSASPRPGAAPLRRRLLLSARSRSCAGRPQQRQVGRPSPSLRFSSASAAQAPVAGRPPAPE</sequence>
<dbReference type="Proteomes" id="UP000823388">
    <property type="component" value="Chromosome 5K"/>
</dbReference>
<comment type="caution">
    <text evidence="2">The sequence shown here is derived from an EMBL/GenBank/DDBJ whole genome shotgun (WGS) entry which is preliminary data.</text>
</comment>
<dbReference type="AlphaFoldDB" id="A0A8T0SKZ8"/>
<protein>
    <submittedName>
        <fullName evidence="2">Uncharacterized protein</fullName>
    </submittedName>
</protein>
<reference evidence="2" key="1">
    <citation type="submission" date="2020-05" db="EMBL/GenBank/DDBJ databases">
        <title>WGS assembly of Panicum virgatum.</title>
        <authorList>
            <person name="Lovell J.T."/>
            <person name="Jenkins J."/>
            <person name="Shu S."/>
            <person name="Juenger T.E."/>
            <person name="Schmutz J."/>
        </authorList>
    </citation>
    <scope>NUCLEOTIDE SEQUENCE</scope>
    <source>
        <strain evidence="2">AP13</strain>
    </source>
</reference>
<name>A0A8T0SKZ8_PANVG</name>
<dbReference type="EMBL" id="CM029045">
    <property type="protein sequence ID" value="KAG2599190.1"/>
    <property type="molecule type" value="Genomic_DNA"/>
</dbReference>
<accession>A0A8T0SKZ8</accession>
<proteinExistence type="predicted"/>
<feature type="compositionally biased region" description="Low complexity" evidence="1">
    <location>
        <begin position="76"/>
        <end position="103"/>
    </location>
</feature>
<organism evidence="2 3">
    <name type="scientific">Panicum virgatum</name>
    <name type="common">Blackwell switchgrass</name>
    <dbReference type="NCBI Taxonomy" id="38727"/>
    <lineage>
        <taxon>Eukaryota</taxon>
        <taxon>Viridiplantae</taxon>
        <taxon>Streptophyta</taxon>
        <taxon>Embryophyta</taxon>
        <taxon>Tracheophyta</taxon>
        <taxon>Spermatophyta</taxon>
        <taxon>Magnoliopsida</taxon>
        <taxon>Liliopsida</taxon>
        <taxon>Poales</taxon>
        <taxon>Poaceae</taxon>
        <taxon>PACMAD clade</taxon>
        <taxon>Panicoideae</taxon>
        <taxon>Panicodae</taxon>
        <taxon>Paniceae</taxon>
        <taxon>Panicinae</taxon>
        <taxon>Panicum</taxon>
        <taxon>Panicum sect. Hiantes</taxon>
    </lineage>
</organism>
<feature type="compositionally biased region" description="Low complexity" evidence="1">
    <location>
        <begin position="51"/>
        <end position="60"/>
    </location>
</feature>
<feature type="region of interest" description="Disordered" evidence="1">
    <location>
        <begin position="33"/>
        <end position="136"/>
    </location>
</feature>
<evidence type="ECO:0000313" key="3">
    <source>
        <dbReference type="Proteomes" id="UP000823388"/>
    </source>
</evidence>
<keyword evidence="3" id="KW-1185">Reference proteome</keyword>
<gene>
    <name evidence="2" type="ORF">PVAP13_5KG461600</name>
</gene>
<evidence type="ECO:0000256" key="1">
    <source>
        <dbReference type="SAM" id="MobiDB-lite"/>
    </source>
</evidence>
<evidence type="ECO:0000313" key="2">
    <source>
        <dbReference type="EMBL" id="KAG2599190.1"/>
    </source>
</evidence>